<name>A0A7K4HNX5_9EURY</name>
<keyword evidence="2" id="KW-1185">Reference proteome</keyword>
<dbReference type="EMBL" id="JABXWR010000001">
    <property type="protein sequence ID" value="NVO66538.1"/>
    <property type="molecule type" value="Genomic_DNA"/>
</dbReference>
<dbReference type="AlphaFoldDB" id="A0A7K4HNX5"/>
<reference evidence="1 2" key="1">
    <citation type="submission" date="2020-06" db="EMBL/GenBank/DDBJ databases">
        <title>Methanofollis fontis sp. nov., a methanogen isolated from marine sediments near a cold seep at Four-Way Closure Ridge offshore southwestern Taiwan.</title>
        <authorList>
            <person name="Chen S.-C."/>
            <person name="Teng N.-H."/>
            <person name="Lin Y.-S."/>
            <person name="Lai M.-C."/>
            <person name="Chen H.-H."/>
            <person name="Wang C.-C."/>
        </authorList>
    </citation>
    <scope>NUCLEOTIDE SEQUENCE [LARGE SCALE GENOMIC DNA]</scope>
    <source>
        <strain evidence="1 2">DSM 2702</strain>
    </source>
</reference>
<evidence type="ECO:0000313" key="1">
    <source>
        <dbReference type="EMBL" id="NVO66538.1"/>
    </source>
</evidence>
<accession>A0A7K4HNX5</accession>
<dbReference type="InterPro" id="IPR012032">
    <property type="entry name" value="UCP006598"/>
</dbReference>
<sequence>MISGDRPVMVVHGPEPFDRGDVGRLLDALGPCRVLVSGVMGRTAAEESGVACEYCGVPPSMVFAHLSGPAFLLNRGKTPESGRVFGEIVAGRLKGGPVHLECSSETVFCWNGGDQALAGDLARTLGYGIVEATAAARPRGAFRTIRGCLPGEPVCVNGIVIGRATATEVLLRDAGGGIEAVSGLDVKPHGLEKLHRTGRIDLAAAWCKSGHIRQKAPAQVTAPGKSGRVVLLDHCAHRFYDLVTPATCGVLAIGDDTTSVAGHIAGHLGIPVLGVTDGDPDGVVGGAFPAGSLVLEAVAGRDDEIGLMIAGLIPDHETAWSAWVEGVLEAMGDGVRPALDLR</sequence>
<dbReference type="Pfam" id="PF09890">
    <property type="entry name" value="DUF2117"/>
    <property type="match status" value="1"/>
</dbReference>
<proteinExistence type="predicted"/>
<dbReference type="OrthoDB" id="120859at2157"/>
<protein>
    <submittedName>
        <fullName evidence="1">DUF2117 domain-containing protein</fullName>
    </submittedName>
</protein>
<evidence type="ECO:0000313" key="2">
    <source>
        <dbReference type="Proteomes" id="UP000570823"/>
    </source>
</evidence>
<dbReference type="Proteomes" id="UP000570823">
    <property type="component" value="Unassembled WGS sequence"/>
</dbReference>
<gene>
    <name evidence="1" type="ORF">HWN36_04275</name>
</gene>
<dbReference type="RefSeq" id="WP_176788222.1">
    <property type="nucleotide sequence ID" value="NZ_JABXWR010000001.1"/>
</dbReference>
<comment type="caution">
    <text evidence="1">The sequence shown here is derived from an EMBL/GenBank/DDBJ whole genome shotgun (WGS) entry which is preliminary data.</text>
</comment>
<organism evidence="1 2">
    <name type="scientific">Methanofollis tationis</name>
    <dbReference type="NCBI Taxonomy" id="81417"/>
    <lineage>
        <taxon>Archaea</taxon>
        <taxon>Methanobacteriati</taxon>
        <taxon>Methanobacteriota</taxon>
        <taxon>Stenosarchaea group</taxon>
        <taxon>Methanomicrobia</taxon>
        <taxon>Methanomicrobiales</taxon>
        <taxon>Methanomicrobiaceae</taxon>
        <taxon>Methanofollis</taxon>
    </lineage>
</organism>